<dbReference type="Pfam" id="PF02836">
    <property type="entry name" value="Glyco_hydro_2_C"/>
    <property type="match status" value="1"/>
</dbReference>
<dbReference type="SUPFAM" id="SSF51445">
    <property type="entry name" value="(Trans)glycosidases"/>
    <property type="match status" value="1"/>
</dbReference>
<keyword evidence="6" id="KW-1185">Reference proteome</keyword>
<dbReference type="InterPro" id="IPR051913">
    <property type="entry name" value="GH2_Domain-Containing"/>
</dbReference>
<dbReference type="InterPro" id="IPR036156">
    <property type="entry name" value="Beta-gal/glucu_dom_sf"/>
</dbReference>
<keyword evidence="5" id="KW-0378">Hydrolase</keyword>
<dbReference type="PANTHER" id="PTHR42732">
    <property type="entry name" value="BETA-GALACTOSIDASE"/>
    <property type="match status" value="1"/>
</dbReference>
<dbReference type="InterPro" id="IPR008979">
    <property type="entry name" value="Galactose-bd-like_sf"/>
</dbReference>
<evidence type="ECO:0000313" key="5">
    <source>
        <dbReference type="EMBL" id="TDS80637.1"/>
    </source>
</evidence>
<protein>
    <submittedName>
        <fullName evidence="5">Glycosyl hydrolase family 2</fullName>
    </submittedName>
</protein>
<dbReference type="Gene3D" id="3.20.20.80">
    <property type="entry name" value="Glycosidases"/>
    <property type="match status" value="1"/>
</dbReference>
<dbReference type="InterPro" id="IPR017853">
    <property type="entry name" value="GH"/>
</dbReference>
<dbReference type="OrthoDB" id="9762066at2"/>
<dbReference type="RefSeq" id="WP_133765334.1">
    <property type="nucleotide sequence ID" value="NZ_BAAARP010000001.1"/>
</dbReference>
<dbReference type="PANTHER" id="PTHR42732:SF3">
    <property type="entry name" value="HYDROLASE"/>
    <property type="match status" value="1"/>
</dbReference>
<dbReference type="Pfam" id="PF00703">
    <property type="entry name" value="Glyco_hydro_2"/>
    <property type="match status" value="1"/>
</dbReference>
<evidence type="ECO:0000313" key="6">
    <source>
        <dbReference type="Proteomes" id="UP000295344"/>
    </source>
</evidence>
<name>A0A4R7FS22_9MICO</name>
<sequence length="590" mass="65257">MRASEQDGSHPRPQLVRAAWTDLDGDWSFAFDDADAGLAERWWRDGGAFDRTIRVPFPPEAALSGIGDGAPHRVVWYRRPLPATRAPGRRVVLHFGAVDQEADVWVDGHHVGRHVGGQTAFSFDVTDTLGDGADHAVVVRAFDDPDDPDVPRGKQDWRDEPHAIWYRRTTGIWKSVWLEEVPEQHVAGLDWSTDQVAGSVEARVTLARPPRDGETVRVTVSRRGAIVGEVAVRALDRLVVVPVDLPLLRHAQERDDHLWSPDHPELFDATVALEDSGDVVDSYFGVRSVGVGRSAFLLNEHPLYLRSVLQQGYWEDGQLTATPDRLRAEAELVKALGFNAVRIHQKVEDARFLYWTDRLGIAVWAETAGAYGFSPRAVARLTTEWTEIVAQQRSHPSVVAWVPLNESWGVQDVSASPAQQHYAQALAALTRALDPSRPVISNDGWEHVDSDVLSLHDYETDPDRLRAHFADDAAVAHTDATSTEAGRPLQVGRHRDHLDRGLPVMLTEFGGIAHAAADTWGYAVVGSPEEYARLVGGLFAAAHASPLLAGFCYTQLTDTMQESNGLLRADRTPKLPIEEIRRMVLGPRRA</sequence>
<feature type="domain" description="Glycosyl hydrolases family 2 sugar binding" evidence="4">
    <location>
        <begin position="22"/>
        <end position="144"/>
    </location>
</feature>
<dbReference type="InterPro" id="IPR006104">
    <property type="entry name" value="Glyco_hydro_2_N"/>
</dbReference>
<dbReference type="Proteomes" id="UP000295344">
    <property type="component" value="Unassembled WGS sequence"/>
</dbReference>
<proteinExistence type="inferred from homology"/>
<comment type="caution">
    <text evidence="5">The sequence shown here is derived from an EMBL/GenBank/DDBJ whole genome shotgun (WGS) entry which is preliminary data.</text>
</comment>
<dbReference type="SUPFAM" id="SSF49785">
    <property type="entry name" value="Galactose-binding domain-like"/>
    <property type="match status" value="1"/>
</dbReference>
<organism evidence="5 6">
    <name type="scientific">Amnibacterium kyonggiense</name>
    <dbReference type="NCBI Taxonomy" id="595671"/>
    <lineage>
        <taxon>Bacteria</taxon>
        <taxon>Bacillati</taxon>
        <taxon>Actinomycetota</taxon>
        <taxon>Actinomycetes</taxon>
        <taxon>Micrococcales</taxon>
        <taxon>Microbacteriaceae</taxon>
        <taxon>Amnibacterium</taxon>
    </lineage>
</organism>
<dbReference type="InterPro" id="IPR006102">
    <property type="entry name" value="Ig-like_GH2"/>
</dbReference>
<dbReference type="GO" id="GO:0005975">
    <property type="term" value="P:carbohydrate metabolic process"/>
    <property type="evidence" value="ECO:0007669"/>
    <property type="project" value="InterPro"/>
</dbReference>
<evidence type="ECO:0000259" key="4">
    <source>
        <dbReference type="Pfam" id="PF02837"/>
    </source>
</evidence>
<dbReference type="InterPro" id="IPR006103">
    <property type="entry name" value="Glyco_hydro_2_cat"/>
</dbReference>
<evidence type="ECO:0000256" key="1">
    <source>
        <dbReference type="ARBA" id="ARBA00007401"/>
    </source>
</evidence>
<dbReference type="AlphaFoldDB" id="A0A4R7FS22"/>
<gene>
    <name evidence="5" type="ORF">CLV52_1203</name>
</gene>
<accession>A0A4R7FS22</accession>
<reference evidence="5 6" key="1">
    <citation type="submission" date="2019-03" db="EMBL/GenBank/DDBJ databases">
        <title>Genomic Encyclopedia of Archaeal and Bacterial Type Strains, Phase II (KMG-II): from individual species to whole genera.</title>
        <authorList>
            <person name="Goeker M."/>
        </authorList>
    </citation>
    <scope>NUCLEOTIDE SEQUENCE [LARGE SCALE GENOMIC DNA]</scope>
    <source>
        <strain evidence="5 6">DSM 24782</strain>
    </source>
</reference>
<dbReference type="SUPFAM" id="SSF49303">
    <property type="entry name" value="beta-Galactosidase/glucuronidase domain"/>
    <property type="match status" value="1"/>
</dbReference>
<feature type="domain" description="Glycoside hydrolase family 2 catalytic" evidence="3">
    <location>
        <begin position="291"/>
        <end position="445"/>
    </location>
</feature>
<comment type="similarity">
    <text evidence="1">Belongs to the glycosyl hydrolase 2 family.</text>
</comment>
<feature type="domain" description="Glycoside hydrolase family 2 immunoglobulin-like beta-sandwich" evidence="2">
    <location>
        <begin position="185"/>
        <end position="287"/>
    </location>
</feature>
<evidence type="ECO:0000259" key="2">
    <source>
        <dbReference type="Pfam" id="PF00703"/>
    </source>
</evidence>
<dbReference type="EMBL" id="SOAM01000001">
    <property type="protein sequence ID" value="TDS80637.1"/>
    <property type="molecule type" value="Genomic_DNA"/>
</dbReference>
<dbReference type="Pfam" id="PF02837">
    <property type="entry name" value="Glyco_hydro_2_N"/>
    <property type="match status" value="1"/>
</dbReference>
<evidence type="ECO:0000259" key="3">
    <source>
        <dbReference type="Pfam" id="PF02836"/>
    </source>
</evidence>
<dbReference type="GO" id="GO:0004553">
    <property type="term" value="F:hydrolase activity, hydrolyzing O-glycosyl compounds"/>
    <property type="evidence" value="ECO:0007669"/>
    <property type="project" value="InterPro"/>
</dbReference>
<dbReference type="Gene3D" id="2.60.120.260">
    <property type="entry name" value="Galactose-binding domain-like"/>
    <property type="match status" value="1"/>
</dbReference>